<organism evidence="2 3">
    <name type="scientific">Yinghuangia aomiensis</name>
    <dbReference type="NCBI Taxonomy" id="676205"/>
    <lineage>
        <taxon>Bacteria</taxon>
        <taxon>Bacillati</taxon>
        <taxon>Actinomycetota</taxon>
        <taxon>Actinomycetes</taxon>
        <taxon>Kitasatosporales</taxon>
        <taxon>Streptomycetaceae</taxon>
        <taxon>Yinghuangia</taxon>
    </lineage>
</organism>
<sequence>MRPYGEAGMAEVDFVRSRPGARVKVRFLPSQAVFYTSPVRWHDWVVRFWLAVLASLALAWIGTLAYFAGAPEVVAMACAVPGGVWLVGLLVYGVLAVLTKIVTLGFCELNLDWLARRIDGRAAVQPAGALATDAVVGVVSRRRFRRTVVHVRTTDRGSVAFTRWGSRRDGQALANGFQGMAGESEGRVAAA</sequence>
<dbReference type="EMBL" id="BAABHS010000006">
    <property type="protein sequence ID" value="GAA4958346.1"/>
    <property type="molecule type" value="Genomic_DNA"/>
</dbReference>
<feature type="transmembrane region" description="Helical" evidence="1">
    <location>
        <begin position="74"/>
        <end position="98"/>
    </location>
</feature>
<keyword evidence="3" id="KW-1185">Reference proteome</keyword>
<evidence type="ECO:0000313" key="3">
    <source>
        <dbReference type="Proteomes" id="UP001500466"/>
    </source>
</evidence>
<accession>A0ABP9H3N4</accession>
<reference evidence="3" key="1">
    <citation type="journal article" date="2019" name="Int. J. Syst. Evol. Microbiol.">
        <title>The Global Catalogue of Microorganisms (GCM) 10K type strain sequencing project: providing services to taxonomists for standard genome sequencing and annotation.</title>
        <authorList>
            <consortium name="The Broad Institute Genomics Platform"/>
            <consortium name="The Broad Institute Genome Sequencing Center for Infectious Disease"/>
            <person name="Wu L."/>
            <person name="Ma J."/>
        </authorList>
    </citation>
    <scope>NUCLEOTIDE SEQUENCE [LARGE SCALE GENOMIC DNA]</scope>
    <source>
        <strain evidence="3">JCM 17986</strain>
    </source>
</reference>
<dbReference type="Proteomes" id="UP001500466">
    <property type="component" value="Unassembled WGS sequence"/>
</dbReference>
<comment type="caution">
    <text evidence="2">The sequence shown here is derived from an EMBL/GenBank/DDBJ whole genome shotgun (WGS) entry which is preliminary data.</text>
</comment>
<keyword evidence="1" id="KW-0812">Transmembrane</keyword>
<keyword evidence="1" id="KW-1133">Transmembrane helix</keyword>
<evidence type="ECO:0008006" key="4">
    <source>
        <dbReference type="Google" id="ProtNLM"/>
    </source>
</evidence>
<protein>
    <recommendedName>
        <fullName evidence="4">PH domain-containing protein</fullName>
    </recommendedName>
</protein>
<gene>
    <name evidence="2" type="ORF">GCM10023205_21210</name>
</gene>
<evidence type="ECO:0000313" key="2">
    <source>
        <dbReference type="EMBL" id="GAA4958346.1"/>
    </source>
</evidence>
<evidence type="ECO:0000256" key="1">
    <source>
        <dbReference type="SAM" id="Phobius"/>
    </source>
</evidence>
<name>A0ABP9H3N4_9ACTN</name>
<feature type="transmembrane region" description="Helical" evidence="1">
    <location>
        <begin position="48"/>
        <end position="68"/>
    </location>
</feature>
<keyword evidence="1" id="KW-0472">Membrane</keyword>
<proteinExistence type="predicted"/>